<comment type="caution">
    <text evidence="11">The sequence shown here is derived from an EMBL/GenBank/DDBJ whole genome shotgun (WGS) entry which is preliminary data.</text>
</comment>
<protein>
    <recommendedName>
        <fullName evidence="3 9">Gluconokinase</fullName>
        <ecNumber evidence="3 9">2.7.1.12</ecNumber>
    </recommendedName>
</protein>
<accession>A0AAD6NKQ4</accession>
<keyword evidence="5 9" id="KW-0547">Nucleotide-binding</keyword>
<evidence type="ECO:0000256" key="7">
    <source>
        <dbReference type="ARBA" id="ARBA00022840"/>
    </source>
</evidence>
<organism evidence="11 12">
    <name type="scientific">Drechslerella dactyloides</name>
    <name type="common">Nematode-trapping fungus</name>
    <name type="synonym">Arthrobotrys dactyloides</name>
    <dbReference type="NCBI Taxonomy" id="74499"/>
    <lineage>
        <taxon>Eukaryota</taxon>
        <taxon>Fungi</taxon>
        <taxon>Dikarya</taxon>
        <taxon>Ascomycota</taxon>
        <taxon>Pezizomycotina</taxon>
        <taxon>Orbiliomycetes</taxon>
        <taxon>Orbiliales</taxon>
        <taxon>Orbiliaceae</taxon>
        <taxon>Drechslerella</taxon>
    </lineage>
</organism>
<keyword evidence="12" id="KW-1185">Reference proteome</keyword>
<name>A0AAD6NKQ4_DREDA</name>
<evidence type="ECO:0000256" key="6">
    <source>
        <dbReference type="ARBA" id="ARBA00022777"/>
    </source>
</evidence>
<dbReference type="Proteomes" id="UP001221413">
    <property type="component" value="Unassembled WGS sequence"/>
</dbReference>
<dbReference type="AlphaFoldDB" id="A0AAD6NKQ4"/>
<evidence type="ECO:0000256" key="3">
    <source>
        <dbReference type="ARBA" id="ARBA00012054"/>
    </source>
</evidence>
<feature type="region of interest" description="Disordered" evidence="10">
    <location>
        <begin position="226"/>
        <end position="288"/>
    </location>
</feature>
<dbReference type="SUPFAM" id="SSF52540">
    <property type="entry name" value="P-loop containing nucleoside triphosphate hydrolases"/>
    <property type="match status" value="1"/>
</dbReference>
<dbReference type="PANTHER" id="PTHR43442:SF3">
    <property type="entry name" value="GLUCONOKINASE-RELATED"/>
    <property type="match status" value="1"/>
</dbReference>
<feature type="compositionally biased region" description="Acidic residues" evidence="10">
    <location>
        <begin position="243"/>
        <end position="282"/>
    </location>
</feature>
<evidence type="ECO:0000256" key="5">
    <source>
        <dbReference type="ARBA" id="ARBA00022741"/>
    </source>
</evidence>
<comment type="similarity">
    <text evidence="2 9">Belongs to the gluconokinase GntK/GntV family.</text>
</comment>
<feature type="compositionally biased region" description="Polar residues" evidence="10">
    <location>
        <begin position="228"/>
        <end position="238"/>
    </location>
</feature>
<evidence type="ECO:0000313" key="11">
    <source>
        <dbReference type="EMBL" id="KAJ6262059.1"/>
    </source>
</evidence>
<dbReference type="NCBIfam" id="TIGR01313">
    <property type="entry name" value="therm_gnt_kin"/>
    <property type="match status" value="1"/>
</dbReference>
<evidence type="ECO:0000313" key="12">
    <source>
        <dbReference type="Proteomes" id="UP001221413"/>
    </source>
</evidence>
<evidence type="ECO:0000256" key="4">
    <source>
        <dbReference type="ARBA" id="ARBA00022679"/>
    </source>
</evidence>
<sequence length="288" mass="31766">MGSPEEPIEDLDPPDQDYTQLLPRIFIVAGPAATGKSTVAKAIAETYGLPMVEGDDFHSKENIEKMSQGQPLTDEDRWGWLQKISSASLAAASPPASPPEEIDNSHAHLPCCITTCSALKKSYRDLLRDHLSVPGLAVLRFVFLTASEEVLLQRIEERQNHYMKKNMVHSQIVTAEVPRTFEDSENHMDVREIEADCHVIWTDELVPEEVVEKGIEVVKQIMLLDDASQGSDHGSVATTGEKEGEEQGDETVDGAEDQEAEQEEEVGEEAEEGAEGEAEEEAEVKLDD</sequence>
<evidence type="ECO:0000256" key="1">
    <source>
        <dbReference type="ARBA" id="ARBA00004875"/>
    </source>
</evidence>
<proteinExistence type="inferred from homology"/>
<keyword evidence="4 9" id="KW-0808">Transferase</keyword>
<dbReference type="EC" id="2.7.1.12" evidence="3 9"/>
<keyword evidence="6 9" id="KW-0418">Kinase</keyword>
<dbReference type="InterPro" id="IPR006001">
    <property type="entry name" value="Therm_gnt_kin"/>
</dbReference>
<dbReference type="PANTHER" id="PTHR43442">
    <property type="entry name" value="GLUCONOKINASE-RELATED"/>
    <property type="match status" value="1"/>
</dbReference>
<dbReference type="InterPro" id="IPR027417">
    <property type="entry name" value="P-loop_NTPase"/>
</dbReference>
<keyword evidence="7 9" id="KW-0067">ATP-binding</keyword>
<evidence type="ECO:0000256" key="2">
    <source>
        <dbReference type="ARBA" id="ARBA00008420"/>
    </source>
</evidence>
<gene>
    <name evidence="11" type="ORF">Dda_2862</name>
</gene>
<evidence type="ECO:0000256" key="8">
    <source>
        <dbReference type="ARBA" id="ARBA00048090"/>
    </source>
</evidence>
<comment type="pathway">
    <text evidence="1 9">Carbohydrate acid metabolism; D-gluconate degradation.</text>
</comment>
<evidence type="ECO:0000256" key="9">
    <source>
        <dbReference type="RuleBase" id="RU363066"/>
    </source>
</evidence>
<dbReference type="GO" id="GO:0005737">
    <property type="term" value="C:cytoplasm"/>
    <property type="evidence" value="ECO:0007669"/>
    <property type="project" value="TreeGrafter"/>
</dbReference>
<dbReference type="EMBL" id="JAQGDS010000003">
    <property type="protein sequence ID" value="KAJ6262059.1"/>
    <property type="molecule type" value="Genomic_DNA"/>
</dbReference>
<dbReference type="GO" id="GO:0046316">
    <property type="term" value="F:gluconokinase activity"/>
    <property type="evidence" value="ECO:0007669"/>
    <property type="project" value="UniProtKB-EC"/>
</dbReference>
<evidence type="ECO:0000256" key="10">
    <source>
        <dbReference type="SAM" id="MobiDB-lite"/>
    </source>
</evidence>
<dbReference type="Pfam" id="PF13238">
    <property type="entry name" value="AAA_18"/>
    <property type="match status" value="1"/>
</dbReference>
<comment type="catalytic activity">
    <reaction evidence="8 9">
        <text>D-gluconate + ATP = 6-phospho-D-gluconate + ADP + H(+)</text>
        <dbReference type="Rhea" id="RHEA:19433"/>
        <dbReference type="ChEBI" id="CHEBI:15378"/>
        <dbReference type="ChEBI" id="CHEBI:18391"/>
        <dbReference type="ChEBI" id="CHEBI:30616"/>
        <dbReference type="ChEBI" id="CHEBI:58759"/>
        <dbReference type="ChEBI" id="CHEBI:456216"/>
        <dbReference type="EC" id="2.7.1.12"/>
    </reaction>
</comment>
<dbReference type="GO" id="GO:0005524">
    <property type="term" value="F:ATP binding"/>
    <property type="evidence" value="ECO:0007669"/>
    <property type="project" value="UniProtKB-KW"/>
</dbReference>
<reference evidence="11" key="1">
    <citation type="submission" date="2023-01" db="EMBL/GenBank/DDBJ databases">
        <title>The chitinases involved in constricting ring structure development in the nematode-trapping fungus Drechslerella dactyloides.</title>
        <authorList>
            <person name="Wang R."/>
            <person name="Zhang L."/>
            <person name="Tang P."/>
            <person name="Li S."/>
            <person name="Liang L."/>
        </authorList>
    </citation>
    <scope>NUCLEOTIDE SEQUENCE</scope>
    <source>
        <strain evidence="11">YMF1.00031</strain>
    </source>
</reference>
<dbReference type="GO" id="GO:0005975">
    <property type="term" value="P:carbohydrate metabolic process"/>
    <property type="evidence" value="ECO:0007669"/>
    <property type="project" value="InterPro"/>
</dbReference>
<dbReference type="Gene3D" id="3.40.50.300">
    <property type="entry name" value="P-loop containing nucleotide triphosphate hydrolases"/>
    <property type="match status" value="1"/>
</dbReference>
<dbReference type="CDD" id="cd02021">
    <property type="entry name" value="GntK"/>
    <property type="match status" value="1"/>
</dbReference>